<dbReference type="GO" id="GO:0005524">
    <property type="term" value="F:ATP binding"/>
    <property type="evidence" value="ECO:0007669"/>
    <property type="project" value="InterPro"/>
</dbReference>
<organism evidence="7 8">
    <name type="scientific">Trichosporon asahii var. asahii (strain CBS 8904)</name>
    <name type="common">Yeast</name>
    <dbReference type="NCBI Taxonomy" id="1220162"/>
    <lineage>
        <taxon>Eukaryota</taxon>
        <taxon>Fungi</taxon>
        <taxon>Dikarya</taxon>
        <taxon>Basidiomycota</taxon>
        <taxon>Agaricomycotina</taxon>
        <taxon>Tremellomycetes</taxon>
        <taxon>Trichosporonales</taxon>
        <taxon>Trichosporonaceae</taxon>
        <taxon>Trichosporon</taxon>
    </lineage>
</organism>
<evidence type="ECO:0000313" key="7">
    <source>
        <dbReference type="EMBL" id="EKD03960.1"/>
    </source>
</evidence>
<dbReference type="SUPFAM" id="SSF53335">
    <property type="entry name" value="S-adenosyl-L-methionine-dependent methyltransferases"/>
    <property type="match status" value="1"/>
</dbReference>
<dbReference type="GO" id="GO:0008757">
    <property type="term" value="F:S-adenosylmethionine-dependent methyltransferase activity"/>
    <property type="evidence" value="ECO:0007669"/>
    <property type="project" value="UniProtKB-ARBA"/>
</dbReference>
<feature type="region of interest" description="Disordered" evidence="4">
    <location>
        <begin position="1244"/>
        <end position="1275"/>
    </location>
</feature>
<feature type="compositionally biased region" description="Low complexity" evidence="4">
    <location>
        <begin position="297"/>
        <end position="308"/>
    </location>
</feature>
<dbReference type="Gene3D" id="3.40.50.150">
    <property type="entry name" value="Vaccinia Virus protein VP39"/>
    <property type="match status" value="1"/>
</dbReference>
<dbReference type="OrthoDB" id="5857104at2759"/>
<feature type="region of interest" description="Disordered" evidence="4">
    <location>
        <begin position="1"/>
        <end position="161"/>
    </location>
</feature>
<evidence type="ECO:0000259" key="5">
    <source>
        <dbReference type="PROSITE" id="PS51192"/>
    </source>
</evidence>
<feature type="region of interest" description="Disordered" evidence="4">
    <location>
        <begin position="763"/>
        <end position="792"/>
    </location>
</feature>
<dbReference type="InParanoid" id="K1VII8"/>
<dbReference type="eggNOG" id="KOG0389">
    <property type="taxonomic scope" value="Eukaryota"/>
</dbReference>
<evidence type="ECO:0000256" key="3">
    <source>
        <dbReference type="ARBA" id="ARBA00022840"/>
    </source>
</evidence>
<dbReference type="SUPFAM" id="SSF52540">
    <property type="entry name" value="P-loop containing nucleoside triphosphate hydrolases"/>
    <property type="match status" value="2"/>
</dbReference>
<feature type="compositionally biased region" description="Low complexity" evidence="4">
    <location>
        <begin position="45"/>
        <end position="59"/>
    </location>
</feature>
<dbReference type="Pfam" id="PF10294">
    <property type="entry name" value="Methyltransf_16"/>
    <property type="match status" value="1"/>
</dbReference>
<dbReference type="PANTHER" id="PTHR10799">
    <property type="entry name" value="SNF2/RAD54 HELICASE FAMILY"/>
    <property type="match status" value="1"/>
</dbReference>
<dbReference type="InterPro" id="IPR029063">
    <property type="entry name" value="SAM-dependent_MTases_sf"/>
</dbReference>
<dbReference type="InterPro" id="IPR014001">
    <property type="entry name" value="Helicase_ATP-bd"/>
</dbReference>
<gene>
    <name evidence="7" type="ORF">A1Q2_01730</name>
</gene>
<reference evidence="7 8" key="1">
    <citation type="journal article" date="2012" name="Eukaryot. Cell">
        <title>Genome sequence of the Trichosporon asahii environmental strain CBS 8904.</title>
        <authorList>
            <person name="Yang R.Y."/>
            <person name="Li H.T."/>
            <person name="Zhu H."/>
            <person name="Zhou G.P."/>
            <person name="Wang M."/>
            <person name="Wang L."/>
        </authorList>
    </citation>
    <scope>NUCLEOTIDE SEQUENCE [LARGE SCALE GENOMIC DNA]</scope>
    <source>
        <strain evidence="7 8">CBS 8904</strain>
    </source>
</reference>
<evidence type="ECO:0000256" key="1">
    <source>
        <dbReference type="ARBA" id="ARBA00022741"/>
    </source>
</evidence>
<keyword evidence="3" id="KW-0067">ATP-binding</keyword>
<dbReference type="HOGENOM" id="CLU_000315_16_1_1"/>
<dbReference type="SMART" id="SM00487">
    <property type="entry name" value="DEXDc"/>
    <property type="match status" value="1"/>
</dbReference>
<dbReference type="InterPro" id="IPR027417">
    <property type="entry name" value="P-loop_NTPase"/>
</dbReference>
<dbReference type="Gene3D" id="3.40.50.300">
    <property type="entry name" value="P-loop containing nucleotide triphosphate hydrolases"/>
    <property type="match status" value="1"/>
</dbReference>
<dbReference type="EMBL" id="AMBO01000238">
    <property type="protein sequence ID" value="EKD03960.1"/>
    <property type="molecule type" value="Genomic_DNA"/>
</dbReference>
<feature type="region of interest" description="Disordered" evidence="4">
    <location>
        <begin position="230"/>
        <end position="321"/>
    </location>
</feature>
<dbReference type="InterPro" id="IPR000330">
    <property type="entry name" value="SNF2_N"/>
</dbReference>
<dbReference type="Pfam" id="PF00271">
    <property type="entry name" value="Helicase_C"/>
    <property type="match status" value="1"/>
</dbReference>
<dbReference type="Gene3D" id="3.40.50.10810">
    <property type="entry name" value="Tandem AAA-ATPase domain"/>
    <property type="match status" value="1"/>
</dbReference>
<dbReference type="STRING" id="1220162.K1VII8"/>
<evidence type="ECO:0000313" key="8">
    <source>
        <dbReference type="Proteomes" id="UP000006757"/>
    </source>
</evidence>
<dbReference type="PROSITE" id="PS51194">
    <property type="entry name" value="HELICASE_CTER"/>
    <property type="match status" value="1"/>
</dbReference>
<accession>K1VII8</accession>
<feature type="domain" description="Helicase ATP-binding" evidence="5">
    <location>
        <begin position="495"/>
        <end position="665"/>
    </location>
</feature>
<keyword evidence="1" id="KW-0547">Nucleotide-binding</keyword>
<evidence type="ECO:0000256" key="2">
    <source>
        <dbReference type="ARBA" id="ARBA00022801"/>
    </source>
</evidence>
<dbReference type="CDD" id="cd18793">
    <property type="entry name" value="SF2_C_SNF"/>
    <property type="match status" value="1"/>
</dbReference>
<dbReference type="InterPro" id="IPR019410">
    <property type="entry name" value="Methyltransf_16"/>
</dbReference>
<dbReference type="InterPro" id="IPR049730">
    <property type="entry name" value="SNF2/RAD54-like_C"/>
</dbReference>
<evidence type="ECO:0000256" key="4">
    <source>
        <dbReference type="SAM" id="MobiDB-lite"/>
    </source>
</evidence>
<feature type="compositionally biased region" description="Low complexity" evidence="4">
    <location>
        <begin position="106"/>
        <end position="146"/>
    </location>
</feature>
<feature type="compositionally biased region" description="Basic and acidic residues" evidence="4">
    <location>
        <begin position="1255"/>
        <end position="1272"/>
    </location>
</feature>
<dbReference type="SMART" id="SM00490">
    <property type="entry name" value="HELICc"/>
    <property type="match status" value="1"/>
</dbReference>
<feature type="compositionally biased region" description="Basic and acidic residues" evidence="4">
    <location>
        <begin position="1"/>
        <end position="14"/>
    </location>
</feature>
<dbReference type="FunFam" id="3.40.50.10810:FF:000102">
    <property type="entry name" value="Chromosome organization and biogenesis-related protein, putative"/>
    <property type="match status" value="1"/>
</dbReference>
<dbReference type="PROSITE" id="PS51192">
    <property type="entry name" value="HELICASE_ATP_BIND_1"/>
    <property type="match status" value="1"/>
</dbReference>
<name>K1VII8_TRIAC</name>
<sequence length="1489" mass="162860">MTAAEEKRRDALDKLKRRAAGSTPGGPTRPIVIDSATPSPDPARVLVPASSSPVHSPAAQGMGRTQIPSSNLGRLVTSPVKKSLGEYSPSSPQPLSRLKRRADPDASPTKAAPASLPASASTSRSTSATASRSASATASASKPALPRKGPPKLVAAARDQHNADVEARIQKLIGQYPKANRAEVHQAIQRNPNNPEEILDQVREAHERGITTERQAQNSAVVSSKLKTFTYVPTPSPSTPSSSQPASPFVSSASARPRVSTTIESPKKKRRNENSTIYAKRAKGDKPKRDADEESAAESGAESDGSDAWSGEDTRVRKKKRTIEDDDDEIDAEGAALRGFNEDSVETLTGTIACSEEQANKIISLRPYADADEVAAKLRKARGVSFKLFEQYVDIMEGYVQIDSCLNRCESIADEIANTLSVWKGASTASDSVTGTPSNLNDVKVDVAKVSELLLSETNTHKRKILASYIRQQPSLLSDGTVLKDYQLLGVNWLNLLYSRKIGCILADEMGLGKTIQVIAFLAHLKERGIHGPHMIFVPASTLENWTREFERFAPDINVDTYYGSQAERVELRSELKHKFRAGKLEVVLASYTQVTSHDDLSFFKKKIDFKTCVYDEAHMLKNFVSKRYTDLLSIKPQWRLLLTGTPVQNNLQELVSLLMFIHRSVFAEAEPHLRAIFKVQSGGGGAAGAKASMLSQNRVSRARTMLTPFVLRRRKAHVLTLPPKIETTEECEMTPTQAKLYRDTLLRSRKAIASMSEEALEAAADGDVDEDGKPKATKGKKKAASAPKDQSSSNILMELRKAASHPLLFRRIYTMPKLKQIARACLNTPTWCDSNFDYVVEDLEVMTDAEIHNFVKEHEELAHFALDEKEFLEGGKMAALLRIIERCEAEGKRLLLFSQFTMILNILEVALTSKGVKYVRLDGQTRTDERQGIVDEFNEDPSIPVFLLSTKAGGVGINLTAASVVVIFDQDFNPHNDKQAADRAYRIGQERPVEVIKLLSKGSIDEDIAAIGQTKLQLDDMVGGDGVATGAGTPATDASEDKTAAEVKKSLLKTLRTKFEAEGDAAGAEGTPEVEMDEDVVEWRHDVEVDQKLPIYVDSSERLWTSTTDRQDSKMYWYLSFLRPPPVATPLGEPVVITPQVANDLRTELRESPTEVLYTWHRLHPPSQPLPSQVLTTFEPPMSTYKPISVPLPKGAKVGELWRLGLLAPPAQGPSSIPLERLLADPGVLGVWSEGIELLPAAAPDPKAAKGKGKKGDKGDKGKGKAKEAPKQSRITRSWPTAYGALKVVEQTSFDLDKVSFGRSSTADEQKVWDSGLALSAWLGRYLSTSHPHTLARRVLDLIPGNSILELGSGTGLVSIALSPLAPSARITATDLDLNGVDVAAKVLDWDAPMPPWVESDWPSLVFAADVTYNTASFPCLVATLERLLKPKDRPAPLLLLAYKQRDEAERDLWAMLNDRGIDTVLVDRVQGAEKTGETEIWVAGVGL</sequence>
<feature type="compositionally biased region" description="Basic and acidic residues" evidence="4">
    <location>
        <begin position="282"/>
        <end position="291"/>
    </location>
</feature>
<protein>
    <submittedName>
        <fullName evidence="7">Chromosome organization and biogenesis-related protein</fullName>
    </submittedName>
</protein>
<dbReference type="GO" id="GO:0016787">
    <property type="term" value="F:hydrolase activity"/>
    <property type="evidence" value="ECO:0007669"/>
    <property type="project" value="UniProtKB-KW"/>
</dbReference>
<dbReference type="Proteomes" id="UP000006757">
    <property type="component" value="Unassembled WGS sequence"/>
</dbReference>
<keyword evidence="8" id="KW-1185">Reference proteome</keyword>
<dbReference type="FunCoup" id="K1VII8">
    <property type="interactions" value="771"/>
</dbReference>
<evidence type="ECO:0000259" key="6">
    <source>
        <dbReference type="PROSITE" id="PS51194"/>
    </source>
</evidence>
<comment type="caution">
    <text evidence="7">The sequence shown here is derived from an EMBL/GenBank/DDBJ whole genome shotgun (WGS) entry which is preliminary data.</text>
</comment>
<dbReference type="InterPro" id="IPR001650">
    <property type="entry name" value="Helicase_C-like"/>
</dbReference>
<dbReference type="InterPro" id="IPR038718">
    <property type="entry name" value="SNF2-like_sf"/>
</dbReference>
<feature type="compositionally biased region" description="Low complexity" evidence="4">
    <location>
        <begin position="239"/>
        <end position="255"/>
    </location>
</feature>
<proteinExistence type="predicted"/>
<keyword evidence="2" id="KW-0378">Hydrolase</keyword>
<dbReference type="Pfam" id="PF00176">
    <property type="entry name" value="SNF2-rel_dom"/>
    <property type="match status" value="1"/>
</dbReference>
<feature type="domain" description="Helicase C-terminal" evidence="6">
    <location>
        <begin position="880"/>
        <end position="1042"/>
    </location>
</feature>